<evidence type="ECO:0000313" key="1">
    <source>
        <dbReference type="EMBL" id="MBX39132.1"/>
    </source>
</evidence>
<organism evidence="1">
    <name type="scientific">Rhizophora mucronata</name>
    <name type="common">Asiatic mangrove</name>
    <dbReference type="NCBI Taxonomy" id="61149"/>
    <lineage>
        <taxon>Eukaryota</taxon>
        <taxon>Viridiplantae</taxon>
        <taxon>Streptophyta</taxon>
        <taxon>Embryophyta</taxon>
        <taxon>Tracheophyta</taxon>
        <taxon>Spermatophyta</taxon>
        <taxon>Magnoliopsida</taxon>
        <taxon>eudicotyledons</taxon>
        <taxon>Gunneridae</taxon>
        <taxon>Pentapetalae</taxon>
        <taxon>rosids</taxon>
        <taxon>fabids</taxon>
        <taxon>Malpighiales</taxon>
        <taxon>Rhizophoraceae</taxon>
        <taxon>Rhizophora</taxon>
    </lineage>
</organism>
<name>A0A2P2N9I3_RHIMU</name>
<accession>A0A2P2N9I3</accession>
<sequence>MESEEESNVCNLSLVVMERLSPGHKGVTLELHQDSSF</sequence>
<protein>
    <submittedName>
        <fullName evidence="1">Uncharacterized protein</fullName>
    </submittedName>
</protein>
<dbReference type="AlphaFoldDB" id="A0A2P2N9I3"/>
<dbReference type="EMBL" id="GGEC01058648">
    <property type="protein sequence ID" value="MBX39132.1"/>
    <property type="molecule type" value="Transcribed_RNA"/>
</dbReference>
<proteinExistence type="predicted"/>
<reference evidence="1" key="1">
    <citation type="submission" date="2018-02" db="EMBL/GenBank/DDBJ databases">
        <title>Rhizophora mucronata_Transcriptome.</title>
        <authorList>
            <person name="Meera S.P."/>
            <person name="Sreeshan A."/>
            <person name="Augustine A."/>
        </authorList>
    </citation>
    <scope>NUCLEOTIDE SEQUENCE</scope>
    <source>
        <tissue evidence="1">Leaf</tissue>
    </source>
</reference>